<dbReference type="Proteomes" id="UP000799778">
    <property type="component" value="Unassembled WGS sequence"/>
</dbReference>
<evidence type="ECO:0000256" key="1">
    <source>
        <dbReference type="SAM" id="Phobius"/>
    </source>
</evidence>
<accession>A0A6A5XWN7</accession>
<evidence type="ECO:0000313" key="4">
    <source>
        <dbReference type="Proteomes" id="UP000799778"/>
    </source>
</evidence>
<sequence>SSVRRHDHGDQDDAFIIDMEPATSPKTSKIEKIKSGWCRVRRKSVPGYPSSIRKHPVAEIKPARIGRGIWYDQLLVDRSLRTMAALMTLFAIVMLIIVGVNMKAFQQRVNRYSSSIGSNSKNCKHIARMNTALLFLINVAATMILGMSNTYQQLITSLKIDDLEHMLQKFGDSRVGTNSPLNINHKVQGKKRSWVAWTFLIVTSLPVHFLANSLIGPSIVMQPPSNVQLNEMTMNASMPRREDLIYSDSFLCWSAFRTGTAHFGKKVMNLDTPGDVFSVATHIREGMTYGKFIINYQKDVCTGFIGTAVDVDALEEVEHYNDYSFLRYGVEFNPECNMSAAVYCSVHEPKPIACRLNVRMNAAFVLLGCLTSKAIY</sequence>
<feature type="transmembrane region" description="Helical" evidence="1">
    <location>
        <begin position="126"/>
        <end position="147"/>
    </location>
</feature>
<feature type="transmembrane region" description="Helical" evidence="1">
    <location>
        <begin position="194"/>
        <end position="215"/>
    </location>
</feature>
<dbReference type="PANTHER" id="PTHR35395">
    <property type="entry name" value="DUF6536 DOMAIN-CONTAINING PROTEIN"/>
    <property type="match status" value="1"/>
</dbReference>
<gene>
    <name evidence="3" type="ORF">BU24DRAFT_334331</name>
</gene>
<dbReference type="EMBL" id="ML978068">
    <property type="protein sequence ID" value="KAF2017755.1"/>
    <property type="molecule type" value="Genomic_DNA"/>
</dbReference>
<keyword evidence="1" id="KW-0472">Membrane</keyword>
<keyword evidence="4" id="KW-1185">Reference proteome</keyword>
<evidence type="ECO:0000313" key="3">
    <source>
        <dbReference type="EMBL" id="KAF2017755.1"/>
    </source>
</evidence>
<feature type="domain" description="DUF6536" evidence="2">
    <location>
        <begin position="83"/>
        <end position="219"/>
    </location>
</feature>
<dbReference type="RefSeq" id="XP_033386094.1">
    <property type="nucleotide sequence ID" value="XM_033523057.1"/>
</dbReference>
<dbReference type="InterPro" id="IPR046623">
    <property type="entry name" value="DUF6536"/>
</dbReference>
<dbReference type="AlphaFoldDB" id="A0A6A5XWN7"/>
<dbReference type="OrthoDB" id="5429634at2759"/>
<feature type="transmembrane region" description="Helical" evidence="1">
    <location>
        <begin position="83"/>
        <end position="105"/>
    </location>
</feature>
<protein>
    <recommendedName>
        <fullName evidence="2">DUF6536 domain-containing protein</fullName>
    </recommendedName>
</protein>
<feature type="non-terminal residue" evidence="3">
    <location>
        <position position="1"/>
    </location>
</feature>
<name>A0A6A5XWN7_9PLEO</name>
<dbReference type="GeneID" id="54280454"/>
<reference evidence="3" key="1">
    <citation type="journal article" date="2020" name="Stud. Mycol.">
        <title>101 Dothideomycetes genomes: a test case for predicting lifestyles and emergence of pathogens.</title>
        <authorList>
            <person name="Haridas S."/>
            <person name="Albert R."/>
            <person name="Binder M."/>
            <person name="Bloem J."/>
            <person name="Labutti K."/>
            <person name="Salamov A."/>
            <person name="Andreopoulos B."/>
            <person name="Baker S."/>
            <person name="Barry K."/>
            <person name="Bills G."/>
            <person name="Bluhm B."/>
            <person name="Cannon C."/>
            <person name="Castanera R."/>
            <person name="Culley D."/>
            <person name="Daum C."/>
            <person name="Ezra D."/>
            <person name="Gonzalez J."/>
            <person name="Henrissat B."/>
            <person name="Kuo A."/>
            <person name="Liang C."/>
            <person name="Lipzen A."/>
            <person name="Lutzoni F."/>
            <person name="Magnuson J."/>
            <person name="Mondo S."/>
            <person name="Nolan M."/>
            <person name="Ohm R."/>
            <person name="Pangilinan J."/>
            <person name="Park H.-J."/>
            <person name="Ramirez L."/>
            <person name="Alfaro M."/>
            <person name="Sun H."/>
            <person name="Tritt A."/>
            <person name="Yoshinaga Y."/>
            <person name="Zwiers L.-H."/>
            <person name="Turgeon B."/>
            <person name="Goodwin S."/>
            <person name="Spatafora J."/>
            <person name="Crous P."/>
            <person name="Grigoriev I."/>
        </authorList>
    </citation>
    <scope>NUCLEOTIDE SEQUENCE</scope>
    <source>
        <strain evidence="3">CBS 175.79</strain>
    </source>
</reference>
<organism evidence="3 4">
    <name type="scientific">Aaosphaeria arxii CBS 175.79</name>
    <dbReference type="NCBI Taxonomy" id="1450172"/>
    <lineage>
        <taxon>Eukaryota</taxon>
        <taxon>Fungi</taxon>
        <taxon>Dikarya</taxon>
        <taxon>Ascomycota</taxon>
        <taxon>Pezizomycotina</taxon>
        <taxon>Dothideomycetes</taxon>
        <taxon>Pleosporomycetidae</taxon>
        <taxon>Pleosporales</taxon>
        <taxon>Pleosporales incertae sedis</taxon>
        <taxon>Aaosphaeria</taxon>
    </lineage>
</organism>
<proteinExistence type="predicted"/>
<feature type="non-terminal residue" evidence="3">
    <location>
        <position position="376"/>
    </location>
</feature>
<dbReference type="PANTHER" id="PTHR35395:SF1">
    <property type="entry name" value="DUF6536 DOMAIN-CONTAINING PROTEIN"/>
    <property type="match status" value="1"/>
</dbReference>
<evidence type="ECO:0000259" key="2">
    <source>
        <dbReference type="Pfam" id="PF20163"/>
    </source>
</evidence>
<keyword evidence="1" id="KW-0812">Transmembrane</keyword>
<keyword evidence="1" id="KW-1133">Transmembrane helix</keyword>
<dbReference type="Pfam" id="PF20163">
    <property type="entry name" value="DUF6536"/>
    <property type="match status" value="1"/>
</dbReference>